<gene>
    <name evidence="3" type="ORF">ATF69_2782</name>
</gene>
<dbReference type="InterPro" id="IPR026442">
    <property type="entry name" value="IPTL_CTERM"/>
</dbReference>
<dbReference type="AlphaFoldDB" id="A0A561XNP9"/>
<comment type="caution">
    <text evidence="3">The sequence shown here is derived from an EMBL/GenBank/DDBJ whole genome shotgun (WGS) entry which is preliminary data.</text>
</comment>
<dbReference type="Pfam" id="PF18203">
    <property type="entry name" value="IPTL-CTERM"/>
    <property type="match status" value="1"/>
</dbReference>
<protein>
    <submittedName>
        <fullName evidence="3">Putative secreted protein (IPTL-CTERM system target)</fullName>
    </submittedName>
</protein>
<accession>A0A561XNP9</accession>
<reference evidence="3 4" key="1">
    <citation type="journal article" date="2015" name="Stand. Genomic Sci.">
        <title>Genomic Encyclopedia of Bacterial and Archaeal Type Strains, Phase III: the genomes of soil and plant-associated and newly described type strains.</title>
        <authorList>
            <person name="Whitman W.B."/>
            <person name="Woyke T."/>
            <person name="Klenk H.P."/>
            <person name="Zhou Y."/>
            <person name="Lilburn T.G."/>
            <person name="Beck B.J."/>
            <person name="De Vos P."/>
            <person name="Vandamme P."/>
            <person name="Eisen J.A."/>
            <person name="Garrity G."/>
            <person name="Hugenholtz P."/>
            <person name="Kyrpides N.C."/>
        </authorList>
    </citation>
    <scope>NUCLEOTIDE SEQUENCE [LARGE SCALE GENOMIC DNA]</scope>
    <source>
        <strain evidence="3 4">DSM 64</strain>
    </source>
</reference>
<evidence type="ECO:0000259" key="2">
    <source>
        <dbReference type="Pfam" id="PF18203"/>
    </source>
</evidence>
<dbReference type="EMBL" id="VJWE01000013">
    <property type="protein sequence ID" value="TWG37733.1"/>
    <property type="molecule type" value="Genomic_DNA"/>
</dbReference>
<feature type="domain" description="DUF11" evidence="1">
    <location>
        <begin position="414"/>
        <end position="525"/>
    </location>
</feature>
<evidence type="ECO:0000313" key="3">
    <source>
        <dbReference type="EMBL" id="TWG37733.1"/>
    </source>
</evidence>
<dbReference type="Pfam" id="PF01345">
    <property type="entry name" value="DUF11"/>
    <property type="match status" value="2"/>
</dbReference>
<feature type="domain" description="IPTL-CTERM protein sorting" evidence="2">
    <location>
        <begin position="768"/>
        <end position="790"/>
    </location>
</feature>
<dbReference type="Gene3D" id="2.60.40.10">
    <property type="entry name" value="Immunoglobulins"/>
    <property type="match status" value="1"/>
</dbReference>
<organism evidence="3 4">
    <name type="scientific">Acidovorax delafieldii</name>
    <name type="common">Pseudomonas delafieldii</name>
    <dbReference type="NCBI Taxonomy" id="47920"/>
    <lineage>
        <taxon>Bacteria</taxon>
        <taxon>Pseudomonadati</taxon>
        <taxon>Pseudomonadota</taxon>
        <taxon>Betaproteobacteria</taxon>
        <taxon>Burkholderiales</taxon>
        <taxon>Comamonadaceae</taxon>
        <taxon>Acidovorax</taxon>
    </lineage>
</organism>
<dbReference type="NCBIfam" id="TIGR04174">
    <property type="entry name" value="IPTL_CTERM"/>
    <property type="match status" value="1"/>
</dbReference>
<name>A0A561XNP9_ACIDE</name>
<evidence type="ECO:0000313" key="4">
    <source>
        <dbReference type="Proteomes" id="UP000321485"/>
    </source>
</evidence>
<evidence type="ECO:0000259" key="1">
    <source>
        <dbReference type="Pfam" id="PF01345"/>
    </source>
</evidence>
<sequence>MPVQVARGRGLLRDFSNVLRSAAVALLGGVMMTQAAMAGVVNGGFEDSTDFAGWTKQSYNLQTGGITTFPPTQKSHLNLSAPVSTFDLSAVLRGSSESLNDTNTNGLLKFPRWGNAVARVHNQFGADPGSNQDKASSIEQTATMTLADVDPSDGKIHLRFAAAPVLRAPAHADNLQPYFFIQVTNVTKGTTLFTTFNFSNQPGIPWQSGVGDYKFTDWQGFDIAPGNGFLDVGDSVKIEVIVAGCQPSGHEGHLYLDSVGAFIQGLAVTAVGPTTAKPGDQITYTYIYTNNSGVISNNTTVTAVMPKSGNNLDTTFVSIQPNGGTCSLPTVGTADAPVVCNFGTLNNGASGSFTVTVTIPSGASTSSPTNVVNNGNYKIASDGTSAFLGPLFQTQVVPLASSLTDLGITISDGGVSAVAAGSTVTYTVVVTNNGPTAVVAAPVSQTVSGLGAVAWTCVANSGAACGAASGANSITDAPSLPVGASVTYTVTGTAGAAGTTTSTTVNVAAPAGVTDSNAANNAAADTNAVGTLYAVGLSKSGTGTGTVTSVPTGLSCAAACTSASMSVANGTTTILSAVAAPGSVFTGWSGAGCSGTGTCTVNVSGASANVIATFALVRTVTPVVGANGTITPGTPTTVVSGSTVTYTINPDPTYAPLITGNCPGVLSGNQYTISPVNADCTFNVAFTNATATVTSSVNGGNGGILAAGAQTVALGSQHTFTLTPNAGYVARISTSGTSCPGSLVGNTFTTNAIAGSCTVVASFVSASSIPTLSEWALIVMALALAALGLQRLPAGRRLTH</sequence>
<dbReference type="InterPro" id="IPR013783">
    <property type="entry name" value="Ig-like_fold"/>
</dbReference>
<dbReference type="InterPro" id="IPR001434">
    <property type="entry name" value="OmcB-like_DUF11"/>
</dbReference>
<proteinExistence type="predicted"/>
<dbReference type="Proteomes" id="UP000321485">
    <property type="component" value="Unassembled WGS sequence"/>
</dbReference>
<feature type="domain" description="DUF11" evidence="1">
    <location>
        <begin position="271"/>
        <end position="372"/>
    </location>
</feature>